<dbReference type="EMBL" id="VUJU01002510">
    <property type="protein sequence ID" value="KAF0761031.1"/>
    <property type="molecule type" value="Genomic_DNA"/>
</dbReference>
<name>A0A6G0YTS7_APHCR</name>
<accession>A0A6G0YTS7</accession>
<proteinExistence type="predicted"/>
<gene>
    <name evidence="1" type="ORF">FWK35_00014547</name>
</gene>
<keyword evidence="2" id="KW-1185">Reference proteome</keyword>
<comment type="caution">
    <text evidence="1">The sequence shown here is derived from an EMBL/GenBank/DDBJ whole genome shotgun (WGS) entry which is preliminary data.</text>
</comment>
<evidence type="ECO:0000313" key="2">
    <source>
        <dbReference type="Proteomes" id="UP000478052"/>
    </source>
</evidence>
<dbReference type="Proteomes" id="UP000478052">
    <property type="component" value="Unassembled WGS sequence"/>
</dbReference>
<reference evidence="1 2" key="1">
    <citation type="submission" date="2019-08" db="EMBL/GenBank/DDBJ databases">
        <title>Whole genome of Aphis craccivora.</title>
        <authorList>
            <person name="Voronova N.V."/>
            <person name="Shulinski R.S."/>
            <person name="Bandarenka Y.V."/>
            <person name="Zhorov D.G."/>
            <person name="Warner D."/>
        </authorList>
    </citation>
    <scope>NUCLEOTIDE SEQUENCE [LARGE SCALE GENOMIC DNA]</scope>
    <source>
        <strain evidence="1">180601</strain>
        <tissue evidence="1">Whole Body</tissue>
    </source>
</reference>
<dbReference type="AlphaFoldDB" id="A0A6G0YTS7"/>
<sequence>MEVLSNKYDGVQFRGAKSTLAYWRPFAYKAITSAIYNKTELIIHKTDCNTKPCSCLKLTKHTSVKNLGIFFLTVQFFLTNNYLRITYFAMIKSLLQYGIIAWGGCSTTLKYNLSVAQKNIIKII</sequence>
<evidence type="ECO:0000313" key="1">
    <source>
        <dbReference type="EMBL" id="KAF0761031.1"/>
    </source>
</evidence>
<organism evidence="1 2">
    <name type="scientific">Aphis craccivora</name>
    <name type="common">Cowpea aphid</name>
    <dbReference type="NCBI Taxonomy" id="307492"/>
    <lineage>
        <taxon>Eukaryota</taxon>
        <taxon>Metazoa</taxon>
        <taxon>Ecdysozoa</taxon>
        <taxon>Arthropoda</taxon>
        <taxon>Hexapoda</taxon>
        <taxon>Insecta</taxon>
        <taxon>Pterygota</taxon>
        <taxon>Neoptera</taxon>
        <taxon>Paraneoptera</taxon>
        <taxon>Hemiptera</taxon>
        <taxon>Sternorrhyncha</taxon>
        <taxon>Aphidomorpha</taxon>
        <taxon>Aphidoidea</taxon>
        <taxon>Aphididae</taxon>
        <taxon>Aphidini</taxon>
        <taxon>Aphis</taxon>
        <taxon>Aphis</taxon>
    </lineage>
</organism>
<dbReference type="OrthoDB" id="6620931at2759"/>
<protein>
    <submittedName>
        <fullName evidence="1">Neuroblastoma-amplified sequence-like</fullName>
    </submittedName>
</protein>